<dbReference type="PROSITE" id="PS50928">
    <property type="entry name" value="ABC_TM1"/>
    <property type="match status" value="1"/>
</dbReference>
<evidence type="ECO:0000256" key="4">
    <source>
        <dbReference type="ARBA" id="ARBA00022989"/>
    </source>
</evidence>
<keyword evidence="5 6" id="KW-0472">Membrane</keyword>
<keyword evidence="9" id="KW-1185">Reference proteome</keyword>
<dbReference type="Proteomes" id="UP000293568">
    <property type="component" value="Chromosome"/>
</dbReference>
<feature type="transmembrane region" description="Helical" evidence="6">
    <location>
        <begin position="220"/>
        <end position="237"/>
    </location>
</feature>
<keyword evidence="4 6" id="KW-1133">Transmembrane helix</keyword>
<dbReference type="Gene3D" id="1.10.3720.10">
    <property type="entry name" value="MetI-like"/>
    <property type="match status" value="1"/>
</dbReference>
<dbReference type="Pfam" id="PF12911">
    <property type="entry name" value="OppC_N"/>
    <property type="match status" value="1"/>
</dbReference>
<evidence type="ECO:0000256" key="1">
    <source>
        <dbReference type="ARBA" id="ARBA00004141"/>
    </source>
</evidence>
<dbReference type="RefSeq" id="WP_129441736.1">
    <property type="nucleotide sequence ID" value="NZ_CP035492.1"/>
</dbReference>
<accession>A0A4V0YFD0</accession>
<proteinExistence type="inferred from homology"/>
<dbReference type="GO" id="GO:0005886">
    <property type="term" value="C:plasma membrane"/>
    <property type="evidence" value="ECO:0007669"/>
    <property type="project" value="UniProtKB-SubCell"/>
</dbReference>
<dbReference type="KEGG" id="pprt:ET464_13610"/>
<feature type="transmembrane region" description="Helical" evidence="6">
    <location>
        <begin position="243"/>
        <end position="266"/>
    </location>
</feature>
<comment type="subcellular location">
    <subcellularLocation>
        <location evidence="6">Cell membrane</location>
        <topology evidence="6">Multi-pass membrane protein</topology>
    </subcellularLocation>
    <subcellularLocation>
        <location evidence="1">Membrane</location>
        <topology evidence="1">Multi-pass membrane protein</topology>
    </subcellularLocation>
</comment>
<evidence type="ECO:0000256" key="5">
    <source>
        <dbReference type="ARBA" id="ARBA00023136"/>
    </source>
</evidence>
<keyword evidence="3 6" id="KW-0812">Transmembrane</keyword>
<dbReference type="PANTHER" id="PTHR43839">
    <property type="entry name" value="OPPC IN A BINDING PROTEIN-DEPENDENT TRANSPORT SYSTEM"/>
    <property type="match status" value="1"/>
</dbReference>
<keyword evidence="2 6" id="KW-0813">Transport</keyword>
<dbReference type="InterPro" id="IPR000515">
    <property type="entry name" value="MetI-like"/>
</dbReference>
<organism evidence="8 9">
    <name type="scientific">Paenibacillus protaetiae</name>
    <dbReference type="NCBI Taxonomy" id="2509456"/>
    <lineage>
        <taxon>Bacteria</taxon>
        <taxon>Bacillati</taxon>
        <taxon>Bacillota</taxon>
        <taxon>Bacilli</taxon>
        <taxon>Bacillales</taxon>
        <taxon>Paenibacillaceae</taxon>
        <taxon>Paenibacillus</taxon>
    </lineage>
</organism>
<dbReference type="GO" id="GO:0055085">
    <property type="term" value="P:transmembrane transport"/>
    <property type="evidence" value="ECO:0007669"/>
    <property type="project" value="InterPro"/>
</dbReference>
<feature type="transmembrane region" description="Helical" evidence="6">
    <location>
        <begin position="46"/>
        <end position="68"/>
    </location>
</feature>
<dbReference type="EMBL" id="CP035492">
    <property type="protein sequence ID" value="QAY67281.1"/>
    <property type="molecule type" value="Genomic_DNA"/>
</dbReference>
<feature type="transmembrane region" description="Helical" evidence="6">
    <location>
        <begin position="182"/>
        <end position="208"/>
    </location>
</feature>
<protein>
    <submittedName>
        <fullName evidence="8">ABC transporter permease</fullName>
    </submittedName>
</protein>
<dbReference type="SUPFAM" id="SSF161098">
    <property type="entry name" value="MetI-like"/>
    <property type="match status" value="1"/>
</dbReference>
<dbReference type="CDD" id="cd06261">
    <property type="entry name" value="TM_PBP2"/>
    <property type="match status" value="1"/>
</dbReference>
<dbReference type="Pfam" id="PF00528">
    <property type="entry name" value="BPD_transp_1"/>
    <property type="match status" value="1"/>
</dbReference>
<reference evidence="8 9" key="1">
    <citation type="submission" date="2019-01" db="EMBL/GenBank/DDBJ databases">
        <title>Genome sequencing of strain FW100M-2.</title>
        <authorList>
            <person name="Heo J."/>
            <person name="Kim S.-J."/>
            <person name="Kim J.-S."/>
            <person name="Hong S.-B."/>
            <person name="Kwon S.-W."/>
        </authorList>
    </citation>
    <scope>NUCLEOTIDE SEQUENCE [LARGE SCALE GENOMIC DNA]</scope>
    <source>
        <strain evidence="8 9">FW100M-2</strain>
    </source>
</reference>
<dbReference type="OrthoDB" id="9797472at2"/>
<comment type="similarity">
    <text evidence="6">Belongs to the binding-protein-dependent transport system permease family.</text>
</comment>
<gene>
    <name evidence="8" type="ORF">ET464_13610</name>
</gene>
<sequence length="385" mass="43346">MKTRLINTRLWSGLWSRKTVEVGAEESYYAASHWKLMIRKLMKHKLARISLFVLGFMYLMVLFGNFIAPQGLDSYDSDNLNSRPSKLHWVDPEGKFHFVPFVYGLKSGRDPETLRKIFVEDKEKIFPIRFLVTGTEYKMWGFIPGNLHLFGVDEPGRFFVFGTDGMGRDLFSRIVLGSQVSLTIPLVGVAISFFLGLLIGGISGYFGGVTDTVIQRLIEIIRSFPTLPLWMALSAAIPPRVPIVRMFFYITIIMAFIEWTGLARVVRSKFMALRNEDYVMAAKISGVSNAKIIRIHLIPGFMSYLVVTMTLSIPSMIIGETAMSFLGLGIRSPAASWGVLLQEAQQMENVALYPWKLIPLGFVVVTVLAFNFLGDGLRDAADPYK</sequence>
<evidence type="ECO:0000256" key="6">
    <source>
        <dbReference type="RuleBase" id="RU363032"/>
    </source>
</evidence>
<name>A0A4V0YFD0_9BACL</name>
<evidence type="ECO:0000259" key="7">
    <source>
        <dbReference type="PROSITE" id="PS50928"/>
    </source>
</evidence>
<evidence type="ECO:0000256" key="3">
    <source>
        <dbReference type="ARBA" id="ARBA00022692"/>
    </source>
</evidence>
<feature type="domain" description="ABC transmembrane type-1" evidence="7">
    <location>
        <begin position="178"/>
        <end position="374"/>
    </location>
</feature>
<feature type="transmembrane region" description="Helical" evidence="6">
    <location>
        <begin position="350"/>
        <end position="373"/>
    </location>
</feature>
<feature type="transmembrane region" description="Helical" evidence="6">
    <location>
        <begin position="301"/>
        <end position="330"/>
    </location>
</feature>
<dbReference type="AlphaFoldDB" id="A0A4V0YFD0"/>
<dbReference type="PANTHER" id="PTHR43839:SF3">
    <property type="entry name" value="OLIGOPEPTIDE ABC TRANSPORTER, PERMEASE PROTEIN"/>
    <property type="match status" value="1"/>
</dbReference>
<evidence type="ECO:0000256" key="2">
    <source>
        <dbReference type="ARBA" id="ARBA00022448"/>
    </source>
</evidence>
<dbReference type="InterPro" id="IPR035906">
    <property type="entry name" value="MetI-like_sf"/>
</dbReference>
<evidence type="ECO:0000313" key="9">
    <source>
        <dbReference type="Proteomes" id="UP000293568"/>
    </source>
</evidence>
<evidence type="ECO:0000313" key="8">
    <source>
        <dbReference type="EMBL" id="QAY67281.1"/>
    </source>
</evidence>
<dbReference type="InterPro" id="IPR025966">
    <property type="entry name" value="OppC_N"/>
</dbReference>